<keyword evidence="3" id="KW-1185">Reference proteome</keyword>
<feature type="domain" description="IrrE N-terminal-like" evidence="1">
    <location>
        <begin position="84"/>
        <end position="159"/>
    </location>
</feature>
<name>A0A8J6PF12_9FIRM</name>
<dbReference type="Gene3D" id="1.10.10.2910">
    <property type="match status" value="1"/>
</dbReference>
<organism evidence="2 3">
    <name type="scientific">Massiliimalia timonensis</name>
    <dbReference type="NCBI Taxonomy" id="1987501"/>
    <lineage>
        <taxon>Bacteria</taxon>
        <taxon>Bacillati</taxon>
        <taxon>Bacillota</taxon>
        <taxon>Clostridia</taxon>
        <taxon>Eubacteriales</taxon>
        <taxon>Oscillospiraceae</taxon>
        <taxon>Massiliimalia</taxon>
    </lineage>
</organism>
<accession>A0A8J6PF12</accession>
<dbReference type="AlphaFoldDB" id="A0A8J6PF12"/>
<proteinExistence type="predicted"/>
<sequence>MKPDFERCRQAATLLLLEQKEQHMAVQVRSLSFQKKIMIDSIQHFSHLTGAPVYQFTGRKGLLKDGCTIVYQGIYLVLYNVSEINQQRLNWTLAHEIGHIYLEHQTDGALQEVEAHAFASHLLVPGIVLNALQNEGTALTKESVSSIFSISLTAAEKRLATFQKRPDIPFSEEERQLLRAYQPLIDQYTEQQSFCSKVDSPIYAEENAAMIEKMTLHWLYDGI</sequence>
<reference evidence="2" key="1">
    <citation type="submission" date="2020-08" db="EMBL/GenBank/DDBJ databases">
        <title>Genome public.</title>
        <authorList>
            <person name="Liu C."/>
            <person name="Sun Q."/>
        </authorList>
    </citation>
    <scope>NUCLEOTIDE SEQUENCE</scope>
    <source>
        <strain evidence="2">NSJ-15</strain>
    </source>
</reference>
<evidence type="ECO:0000259" key="1">
    <source>
        <dbReference type="Pfam" id="PF06114"/>
    </source>
</evidence>
<evidence type="ECO:0000313" key="3">
    <source>
        <dbReference type="Proteomes" id="UP000632659"/>
    </source>
</evidence>
<dbReference type="EMBL" id="JACRTL010000007">
    <property type="protein sequence ID" value="MBC8611648.1"/>
    <property type="molecule type" value="Genomic_DNA"/>
</dbReference>
<protein>
    <submittedName>
        <fullName evidence="2">ImmA/IrrE family metallo-endopeptidase</fullName>
    </submittedName>
</protein>
<evidence type="ECO:0000313" key="2">
    <source>
        <dbReference type="EMBL" id="MBC8611648.1"/>
    </source>
</evidence>
<dbReference type="InterPro" id="IPR010359">
    <property type="entry name" value="IrrE_HExxH"/>
</dbReference>
<dbReference type="Proteomes" id="UP000632659">
    <property type="component" value="Unassembled WGS sequence"/>
</dbReference>
<dbReference type="Pfam" id="PF06114">
    <property type="entry name" value="Peptidase_M78"/>
    <property type="match status" value="1"/>
</dbReference>
<comment type="caution">
    <text evidence="2">The sequence shown here is derived from an EMBL/GenBank/DDBJ whole genome shotgun (WGS) entry which is preliminary data.</text>
</comment>
<gene>
    <name evidence="2" type="ORF">H8702_11160</name>
</gene>
<dbReference type="RefSeq" id="WP_187536719.1">
    <property type="nucleotide sequence ID" value="NZ_JACRTL010000007.1"/>
</dbReference>